<evidence type="ECO:0000313" key="2">
    <source>
        <dbReference type="Proteomes" id="UP000624404"/>
    </source>
</evidence>
<dbReference type="CDD" id="cd14797">
    <property type="entry name" value="DUF302"/>
    <property type="match status" value="1"/>
</dbReference>
<reference evidence="1" key="1">
    <citation type="submission" date="2020-10" db="EMBL/GenBank/DDBJ databases">
        <authorList>
            <person name="Kusch S."/>
        </authorList>
    </citation>
    <scope>NUCLEOTIDE SEQUENCE</scope>
    <source>
        <strain evidence="1">SwB9</strain>
    </source>
</reference>
<dbReference type="Proteomes" id="UP000624404">
    <property type="component" value="Unassembled WGS sequence"/>
</dbReference>
<dbReference type="EMBL" id="CAJHIA010000011">
    <property type="protein sequence ID" value="CAD6443731.1"/>
    <property type="molecule type" value="Genomic_DNA"/>
</dbReference>
<dbReference type="InterPro" id="IPR035923">
    <property type="entry name" value="TT1751-like_sf"/>
</dbReference>
<dbReference type="OrthoDB" id="5190258at2759"/>
<protein>
    <submittedName>
        <fullName evidence="1">Ea08f1a0-2fc8-4e34-ade6-c2f67824621e</fullName>
    </submittedName>
</protein>
<comment type="caution">
    <text evidence="1">The sequence shown here is derived from an EMBL/GenBank/DDBJ whole genome shotgun (WGS) entry which is preliminary data.</text>
</comment>
<keyword evidence="2" id="KW-1185">Reference proteome</keyword>
<accession>A0A8H2ZMT5</accession>
<gene>
    <name evidence="1" type="ORF">SCLTRI_LOCUS3523</name>
</gene>
<name>A0A8H2ZMT5_9HELO</name>
<evidence type="ECO:0000313" key="1">
    <source>
        <dbReference type="EMBL" id="CAD6443731.1"/>
    </source>
</evidence>
<proteinExistence type="predicted"/>
<dbReference type="AlphaFoldDB" id="A0A8H2ZMT5"/>
<dbReference type="SUPFAM" id="SSF103247">
    <property type="entry name" value="TT1751-like"/>
    <property type="match status" value="1"/>
</dbReference>
<sequence length="208" mass="22957">MLPTYGVSTSYSSHLSTKLSSHYTYKMDFSSSTYSVTRKTSHTSLPFETVMSNLYTSIGRPTDMKWLTMGANIKSFDDASRENFIKEVEAAVGPEGFMIFIELNHSTWLPLFNVNSNPQLGLKRIIIGNPLIAVTMLSQSTKSLDAGLFVPVEIMVRELPDGEGTEIIWQVPSTMIAAVDEGNSELLAAAEVLDRKLEELIIVIGSRA</sequence>
<organism evidence="1 2">
    <name type="scientific">Sclerotinia trifoliorum</name>
    <dbReference type="NCBI Taxonomy" id="28548"/>
    <lineage>
        <taxon>Eukaryota</taxon>
        <taxon>Fungi</taxon>
        <taxon>Dikarya</taxon>
        <taxon>Ascomycota</taxon>
        <taxon>Pezizomycotina</taxon>
        <taxon>Leotiomycetes</taxon>
        <taxon>Helotiales</taxon>
        <taxon>Sclerotiniaceae</taxon>
        <taxon>Sclerotinia</taxon>
    </lineage>
</organism>
<dbReference type="InterPro" id="IPR005180">
    <property type="entry name" value="DUF302"/>
</dbReference>
<dbReference type="Gene3D" id="3.30.310.70">
    <property type="entry name" value="TT1751-like domain"/>
    <property type="match status" value="1"/>
</dbReference>